<reference evidence="1 2" key="1">
    <citation type="submission" date="2019-12" db="EMBL/GenBank/DDBJ databases">
        <title>Comparative genomics gives insights into the taxonomy of the Azoarcus-Aromatoleum group and reveals separate origins of nif in the plant-associated Azoarcus and non-plant-associated Aromatoleum sub-groups.</title>
        <authorList>
            <person name="Lafos M."/>
            <person name="Maluk M."/>
            <person name="Batista M."/>
            <person name="Junghare M."/>
            <person name="Carmona M."/>
            <person name="Faoro H."/>
            <person name="Cruz L.M."/>
            <person name="Battistoni F."/>
            <person name="De Souza E."/>
            <person name="Pedrosa F."/>
            <person name="Chen W.-M."/>
            <person name="Poole P.S."/>
            <person name="Dixon R.A."/>
            <person name="James E.K."/>
        </authorList>
    </citation>
    <scope>NUCLEOTIDE SEQUENCE [LARGE SCALE GENOMIC DNA]</scope>
    <source>
        <strain evidence="1 2">Td21</strain>
    </source>
</reference>
<proteinExistence type="predicted"/>
<comment type="caution">
    <text evidence="1">The sequence shown here is derived from an EMBL/GenBank/DDBJ whole genome shotgun (WGS) entry which is preliminary data.</text>
</comment>
<dbReference type="EMBL" id="WTVN01000002">
    <property type="protein sequence ID" value="NMG42636.1"/>
    <property type="molecule type" value="Genomic_DNA"/>
</dbReference>
<organism evidence="1 2">
    <name type="scientific">Aromatoleum toluvorans</name>
    <dbReference type="NCBI Taxonomy" id="92002"/>
    <lineage>
        <taxon>Bacteria</taxon>
        <taxon>Pseudomonadati</taxon>
        <taxon>Pseudomonadota</taxon>
        <taxon>Betaproteobacteria</taxon>
        <taxon>Rhodocyclales</taxon>
        <taxon>Rhodocyclaceae</taxon>
        <taxon>Aromatoleum</taxon>
    </lineage>
</organism>
<evidence type="ECO:0000313" key="1">
    <source>
        <dbReference type="EMBL" id="NMG42636.1"/>
    </source>
</evidence>
<gene>
    <name evidence="1" type="ORF">GPA22_02665</name>
</gene>
<dbReference type="Proteomes" id="UP000623795">
    <property type="component" value="Unassembled WGS sequence"/>
</dbReference>
<keyword evidence="2" id="KW-1185">Reference proteome</keyword>
<evidence type="ECO:0000313" key="2">
    <source>
        <dbReference type="Proteomes" id="UP000623795"/>
    </source>
</evidence>
<sequence>MEVAGVLHAAGVTADTTVCGDWREGEHVLLSGQKIALKVELRRLAREHQREVDRRRLAEHVAIAALLQDPRQRMLLLDAAHSRVERWERERLCSRYYIEAWRELLASGLGVLCARLGEDSEQARALRQNSPFIPLPDLGN</sequence>
<protein>
    <submittedName>
        <fullName evidence="1">Uncharacterized protein</fullName>
    </submittedName>
</protein>
<name>A0ABX1PX00_9RHOO</name>
<dbReference type="RefSeq" id="WP_169254548.1">
    <property type="nucleotide sequence ID" value="NZ_WTVN01000002.1"/>
</dbReference>
<accession>A0ABX1PX00</accession>